<gene>
    <name evidence="1" type="ORF">HHI36_018723</name>
</gene>
<dbReference type="Proteomes" id="UP001516400">
    <property type="component" value="Unassembled WGS sequence"/>
</dbReference>
<protein>
    <submittedName>
        <fullName evidence="1">Uncharacterized protein</fullName>
    </submittedName>
</protein>
<accession>A0ABD2P0S4</accession>
<name>A0ABD2P0S4_9CUCU</name>
<evidence type="ECO:0000313" key="2">
    <source>
        <dbReference type="Proteomes" id="UP001516400"/>
    </source>
</evidence>
<dbReference type="EMBL" id="JABFTP020000165">
    <property type="protein sequence ID" value="KAL3284566.1"/>
    <property type="molecule type" value="Genomic_DNA"/>
</dbReference>
<comment type="caution">
    <text evidence="1">The sequence shown here is derived from an EMBL/GenBank/DDBJ whole genome shotgun (WGS) entry which is preliminary data.</text>
</comment>
<sequence length="115" mass="12789">MTVCWHVSDSCSDHPPFYGPFNHFASKRTFTGKNVLKIATYTAAFIFNEDFLPVLKIMEMMGVTIGQTASDCEDNVENARISRAEKTAEANAKRPEPLKAADNNITALRKSVIAY</sequence>
<organism evidence="1 2">
    <name type="scientific">Cryptolaemus montrouzieri</name>
    <dbReference type="NCBI Taxonomy" id="559131"/>
    <lineage>
        <taxon>Eukaryota</taxon>
        <taxon>Metazoa</taxon>
        <taxon>Ecdysozoa</taxon>
        <taxon>Arthropoda</taxon>
        <taxon>Hexapoda</taxon>
        <taxon>Insecta</taxon>
        <taxon>Pterygota</taxon>
        <taxon>Neoptera</taxon>
        <taxon>Endopterygota</taxon>
        <taxon>Coleoptera</taxon>
        <taxon>Polyphaga</taxon>
        <taxon>Cucujiformia</taxon>
        <taxon>Coccinelloidea</taxon>
        <taxon>Coccinellidae</taxon>
        <taxon>Scymninae</taxon>
        <taxon>Scymnini</taxon>
        <taxon>Cryptolaemus</taxon>
    </lineage>
</organism>
<dbReference type="AlphaFoldDB" id="A0ABD2P0S4"/>
<reference evidence="1 2" key="1">
    <citation type="journal article" date="2021" name="BMC Biol.">
        <title>Horizontally acquired antibacterial genes associated with adaptive radiation of ladybird beetles.</title>
        <authorList>
            <person name="Li H.S."/>
            <person name="Tang X.F."/>
            <person name="Huang Y.H."/>
            <person name="Xu Z.Y."/>
            <person name="Chen M.L."/>
            <person name="Du X.Y."/>
            <person name="Qiu B.Y."/>
            <person name="Chen P.T."/>
            <person name="Zhang W."/>
            <person name="Slipinski A."/>
            <person name="Escalona H.E."/>
            <person name="Waterhouse R.M."/>
            <person name="Zwick A."/>
            <person name="Pang H."/>
        </authorList>
    </citation>
    <scope>NUCLEOTIDE SEQUENCE [LARGE SCALE GENOMIC DNA]</scope>
    <source>
        <strain evidence="1">SYSU2018</strain>
    </source>
</reference>
<keyword evidence="2" id="KW-1185">Reference proteome</keyword>
<evidence type="ECO:0000313" key="1">
    <source>
        <dbReference type="EMBL" id="KAL3284566.1"/>
    </source>
</evidence>
<proteinExistence type="predicted"/>